<protein>
    <submittedName>
        <fullName evidence="2">Uncharacterized protein</fullName>
    </submittedName>
</protein>
<dbReference type="InParanoid" id="A0A2P5EQZ1"/>
<feature type="non-terminal residue" evidence="2">
    <location>
        <position position="1"/>
    </location>
</feature>
<keyword evidence="3" id="KW-1185">Reference proteome</keyword>
<feature type="signal peptide" evidence="1">
    <location>
        <begin position="1"/>
        <end position="18"/>
    </location>
</feature>
<evidence type="ECO:0000313" key="2">
    <source>
        <dbReference type="EMBL" id="PON87932.1"/>
    </source>
</evidence>
<dbReference type="EMBL" id="JXTC01000111">
    <property type="protein sequence ID" value="PON87932.1"/>
    <property type="molecule type" value="Genomic_DNA"/>
</dbReference>
<keyword evidence="1" id="KW-0732">Signal</keyword>
<accession>A0A2P5EQZ1</accession>
<sequence length="106" mass="12190">SLAFVSLSFLFTNISSLALKVTLRIEPLNPLSYDEHINKRTQNTKSNARQLLLGSDLNNSFLHPRHGLISPIQFTVECFKYNFNSIKGASNKREPIFMFRFLTEIK</sequence>
<name>A0A2P5EQZ1_TREOI</name>
<evidence type="ECO:0000313" key="3">
    <source>
        <dbReference type="Proteomes" id="UP000237000"/>
    </source>
</evidence>
<comment type="caution">
    <text evidence="2">The sequence shown here is derived from an EMBL/GenBank/DDBJ whole genome shotgun (WGS) entry which is preliminary data.</text>
</comment>
<gene>
    <name evidence="2" type="ORF">TorRG33x02_163110</name>
</gene>
<dbReference type="Proteomes" id="UP000237000">
    <property type="component" value="Unassembled WGS sequence"/>
</dbReference>
<organism evidence="2 3">
    <name type="scientific">Trema orientale</name>
    <name type="common">Charcoal tree</name>
    <name type="synonym">Celtis orientalis</name>
    <dbReference type="NCBI Taxonomy" id="63057"/>
    <lineage>
        <taxon>Eukaryota</taxon>
        <taxon>Viridiplantae</taxon>
        <taxon>Streptophyta</taxon>
        <taxon>Embryophyta</taxon>
        <taxon>Tracheophyta</taxon>
        <taxon>Spermatophyta</taxon>
        <taxon>Magnoliopsida</taxon>
        <taxon>eudicotyledons</taxon>
        <taxon>Gunneridae</taxon>
        <taxon>Pentapetalae</taxon>
        <taxon>rosids</taxon>
        <taxon>fabids</taxon>
        <taxon>Rosales</taxon>
        <taxon>Cannabaceae</taxon>
        <taxon>Trema</taxon>
    </lineage>
</organism>
<feature type="chain" id="PRO_5015132085" evidence="1">
    <location>
        <begin position="19"/>
        <end position="106"/>
    </location>
</feature>
<proteinExistence type="predicted"/>
<reference evidence="3" key="1">
    <citation type="submission" date="2016-06" db="EMBL/GenBank/DDBJ databases">
        <title>Parallel loss of symbiosis genes in relatives of nitrogen-fixing non-legume Parasponia.</title>
        <authorList>
            <person name="Van Velzen R."/>
            <person name="Holmer R."/>
            <person name="Bu F."/>
            <person name="Rutten L."/>
            <person name="Van Zeijl A."/>
            <person name="Liu W."/>
            <person name="Santuari L."/>
            <person name="Cao Q."/>
            <person name="Sharma T."/>
            <person name="Shen D."/>
            <person name="Roswanjaya Y."/>
            <person name="Wardhani T."/>
            <person name="Kalhor M.S."/>
            <person name="Jansen J."/>
            <person name="Van den Hoogen J."/>
            <person name="Gungor B."/>
            <person name="Hartog M."/>
            <person name="Hontelez J."/>
            <person name="Verver J."/>
            <person name="Yang W.-C."/>
            <person name="Schijlen E."/>
            <person name="Repin R."/>
            <person name="Schilthuizen M."/>
            <person name="Schranz E."/>
            <person name="Heidstra R."/>
            <person name="Miyata K."/>
            <person name="Fedorova E."/>
            <person name="Kohlen W."/>
            <person name="Bisseling T."/>
            <person name="Smit S."/>
            <person name="Geurts R."/>
        </authorList>
    </citation>
    <scope>NUCLEOTIDE SEQUENCE [LARGE SCALE GENOMIC DNA]</scope>
    <source>
        <strain evidence="3">cv. RG33-2</strain>
    </source>
</reference>
<dbReference type="AlphaFoldDB" id="A0A2P5EQZ1"/>
<evidence type="ECO:0000256" key="1">
    <source>
        <dbReference type="SAM" id="SignalP"/>
    </source>
</evidence>